<evidence type="ECO:0000313" key="2">
    <source>
        <dbReference type="EMBL" id="ESQ49449.1"/>
    </source>
</evidence>
<keyword evidence="3" id="KW-1185">Reference proteome</keyword>
<evidence type="ECO:0000259" key="1">
    <source>
        <dbReference type="PROSITE" id="PS51358"/>
    </source>
</evidence>
<dbReference type="STRING" id="72664.V4M000"/>
<dbReference type="PANTHER" id="PTHR13904">
    <property type="entry name" value="PRE-MRNA SPLICING FACTOR PRP31"/>
    <property type="match status" value="1"/>
</dbReference>
<dbReference type="GO" id="GO:0071011">
    <property type="term" value="C:precatalytic spliceosome"/>
    <property type="evidence" value="ECO:0007669"/>
    <property type="project" value="TreeGrafter"/>
</dbReference>
<evidence type="ECO:0000313" key="3">
    <source>
        <dbReference type="Proteomes" id="UP000030689"/>
    </source>
</evidence>
<protein>
    <recommendedName>
        <fullName evidence="1">Nop domain-containing protein</fullName>
    </recommendedName>
</protein>
<dbReference type="GO" id="GO:0046540">
    <property type="term" value="C:U4/U6 x U5 tri-snRNP complex"/>
    <property type="evidence" value="ECO:0007669"/>
    <property type="project" value="InterPro"/>
</dbReference>
<dbReference type="InterPro" id="IPR042239">
    <property type="entry name" value="Nop_C"/>
</dbReference>
<dbReference type="Gene3D" id="1.10.246.90">
    <property type="entry name" value="Nop domain"/>
    <property type="match status" value="1"/>
</dbReference>
<dbReference type="EMBL" id="KI517408">
    <property type="protein sequence ID" value="ESQ49449.1"/>
    <property type="molecule type" value="Genomic_DNA"/>
</dbReference>
<dbReference type="AlphaFoldDB" id="V4M000"/>
<name>V4M000_EUTSA</name>
<dbReference type="PROSITE" id="PS51358">
    <property type="entry name" value="NOP"/>
    <property type="match status" value="1"/>
</dbReference>
<organism evidence="2 3">
    <name type="scientific">Eutrema salsugineum</name>
    <name type="common">Saltwater cress</name>
    <name type="synonym">Sisymbrium salsugineum</name>
    <dbReference type="NCBI Taxonomy" id="72664"/>
    <lineage>
        <taxon>Eukaryota</taxon>
        <taxon>Viridiplantae</taxon>
        <taxon>Streptophyta</taxon>
        <taxon>Embryophyta</taxon>
        <taxon>Tracheophyta</taxon>
        <taxon>Spermatophyta</taxon>
        <taxon>Magnoliopsida</taxon>
        <taxon>eudicotyledons</taxon>
        <taxon>Gunneridae</taxon>
        <taxon>Pentapetalae</taxon>
        <taxon>rosids</taxon>
        <taxon>malvids</taxon>
        <taxon>Brassicales</taxon>
        <taxon>Brassicaceae</taxon>
        <taxon>Eutremeae</taxon>
        <taxon>Eutrema</taxon>
    </lineage>
</organism>
<feature type="domain" description="Nop" evidence="1">
    <location>
        <begin position="172"/>
        <end position="284"/>
    </location>
</feature>
<dbReference type="InterPro" id="IPR036070">
    <property type="entry name" value="Nop_dom_sf"/>
</dbReference>
<dbReference type="Gramene" id="ESQ49449">
    <property type="protein sequence ID" value="ESQ49449"/>
    <property type="gene ID" value="EUTSA_v10021986mg"/>
</dbReference>
<sequence>MATLEDSLLADLDELSDDETEIKENDAQKEEEEEEDKIIVNTLNYDDLSKLQKSRRFSDIMQKVEEVLDSEYKIIADCNKLLVDIDKEIAMIHKFIRQNYRLKFRELELLVHDAIDYARVVKRIGNEMNLALVDLKGLLPSEKTIEACDRAIDLDSSRKKVSDFVEIKTRFIAPNLSAIVGTKIAAKIMVSVGGLSELANLTLTQLLVVGQKRKKSFVGTLVECLEKTEIVLNTPPDFRSDACELLAAKLTLAASVDLTRGDSSGTKGKAIRDEILEEIKKWQELKRVTEESGEDSSEDEDYEIDMYRRLDRTQIPHFYEFGTPSKRSRHDWF</sequence>
<dbReference type="Gene3D" id="1.10.287.4070">
    <property type="match status" value="1"/>
</dbReference>
<dbReference type="InterPro" id="IPR002687">
    <property type="entry name" value="Nop_dom"/>
</dbReference>
<dbReference type="Proteomes" id="UP000030689">
    <property type="component" value="Unassembled WGS sequence"/>
</dbReference>
<dbReference type="KEGG" id="eus:EUTSA_v10021986mg"/>
<reference evidence="2 3" key="1">
    <citation type="journal article" date="2013" name="Front. Plant Sci.">
        <title>The Reference Genome of the Halophytic Plant Eutrema salsugineum.</title>
        <authorList>
            <person name="Yang R."/>
            <person name="Jarvis D.E."/>
            <person name="Chen H."/>
            <person name="Beilstein M.A."/>
            <person name="Grimwood J."/>
            <person name="Jenkins J."/>
            <person name="Shu S."/>
            <person name="Prochnik S."/>
            <person name="Xin M."/>
            <person name="Ma C."/>
            <person name="Schmutz J."/>
            <person name="Wing R.A."/>
            <person name="Mitchell-Olds T."/>
            <person name="Schumaker K.S."/>
            <person name="Wang X."/>
        </authorList>
    </citation>
    <scope>NUCLEOTIDE SEQUENCE [LARGE SCALE GENOMIC DNA]</scope>
</reference>
<dbReference type="GO" id="GO:0005687">
    <property type="term" value="C:U4 snRNP"/>
    <property type="evidence" value="ECO:0007669"/>
    <property type="project" value="TreeGrafter"/>
</dbReference>
<proteinExistence type="predicted"/>
<dbReference type="InterPro" id="IPR012976">
    <property type="entry name" value="NOSIC"/>
</dbReference>
<dbReference type="SMART" id="SM00931">
    <property type="entry name" value="NOSIC"/>
    <property type="match status" value="1"/>
</dbReference>
<dbReference type="SUPFAM" id="SSF89124">
    <property type="entry name" value="Nop domain"/>
    <property type="match status" value="1"/>
</dbReference>
<accession>V4M000</accession>
<dbReference type="OMA" id="QYPAINR"/>
<dbReference type="InterPro" id="IPR027105">
    <property type="entry name" value="Prp31"/>
</dbReference>
<dbReference type="eggNOG" id="KOG2574">
    <property type="taxonomic scope" value="Eukaryota"/>
</dbReference>
<dbReference type="Pfam" id="PF01798">
    <property type="entry name" value="Nop"/>
    <property type="match status" value="2"/>
</dbReference>
<dbReference type="GO" id="GO:0000244">
    <property type="term" value="P:spliceosomal tri-snRNP complex assembly"/>
    <property type="evidence" value="ECO:0007669"/>
    <property type="project" value="InterPro"/>
</dbReference>
<gene>
    <name evidence="2" type="ORF">EUTSA_v10021986mg</name>
</gene>
<dbReference type="PANTHER" id="PTHR13904:SF0">
    <property type="entry name" value="U4_U6 SMALL NUCLEAR RIBONUCLEOPROTEIN PRP31"/>
    <property type="match status" value="1"/>
</dbReference>